<sequence length="65" mass="7640">TLDINDKLTDINDFVCDIDSRAMGVWECSRDFDLIGEDKNPGEYDDVYTLEELKEYIENIPDYEK</sequence>
<comment type="caution">
    <text evidence="1">The sequence shown here is derived from an EMBL/GenBank/DDBJ whole genome shotgun (WGS) entry which is preliminary data.</text>
</comment>
<name>X0UCZ0_9ZZZZ</name>
<evidence type="ECO:0000313" key="1">
    <source>
        <dbReference type="EMBL" id="GAF97186.1"/>
    </source>
</evidence>
<proteinExistence type="predicted"/>
<reference evidence="1" key="1">
    <citation type="journal article" date="2014" name="Front. Microbiol.">
        <title>High frequency of phylogenetically diverse reductive dehalogenase-homologous genes in deep subseafloor sedimentary metagenomes.</title>
        <authorList>
            <person name="Kawai M."/>
            <person name="Futagami T."/>
            <person name="Toyoda A."/>
            <person name="Takaki Y."/>
            <person name="Nishi S."/>
            <person name="Hori S."/>
            <person name="Arai W."/>
            <person name="Tsubouchi T."/>
            <person name="Morono Y."/>
            <person name="Uchiyama I."/>
            <person name="Ito T."/>
            <person name="Fujiyama A."/>
            <person name="Inagaki F."/>
            <person name="Takami H."/>
        </authorList>
    </citation>
    <scope>NUCLEOTIDE SEQUENCE</scope>
    <source>
        <strain evidence="1">Expedition CK06-06</strain>
    </source>
</reference>
<gene>
    <name evidence="1" type="ORF">S01H1_28432</name>
</gene>
<feature type="non-terminal residue" evidence="1">
    <location>
        <position position="1"/>
    </location>
</feature>
<organism evidence="1">
    <name type="scientific">marine sediment metagenome</name>
    <dbReference type="NCBI Taxonomy" id="412755"/>
    <lineage>
        <taxon>unclassified sequences</taxon>
        <taxon>metagenomes</taxon>
        <taxon>ecological metagenomes</taxon>
    </lineage>
</organism>
<protein>
    <submittedName>
        <fullName evidence="1">Uncharacterized protein</fullName>
    </submittedName>
</protein>
<dbReference type="AlphaFoldDB" id="X0UCZ0"/>
<accession>X0UCZ0</accession>
<dbReference type="EMBL" id="BARS01017376">
    <property type="protein sequence ID" value="GAF97186.1"/>
    <property type="molecule type" value="Genomic_DNA"/>
</dbReference>